<dbReference type="EMBL" id="PFOB01000057">
    <property type="protein sequence ID" value="PIZ62383.1"/>
    <property type="molecule type" value="Genomic_DNA"/>
</dbReference>
<dbReference type="AlphaFoldDB" id="A0A2M7TX90"/>
<proteinExistence type="predicted"/>
<accession>A0A2M7TX90</accession>
<comment type="caution">
    <text evidence="1">The sequence shown here is derived from an EMBL/GenBank/DDBJ whole genome shotgun (WGS) entry which is preliminary data.</text>
</comment>
<name>A0A2M7TX90_9BACT</name>
<reference evidence="2" key="1">
    <citation type="submission" date="2017-09" db="EMBL/GenBank/DDBJ databases">
        <title>Depth-based differentiation of microbial function through sediment-hosted aquifers and enrichment of novel symbionts in the deep terrestrial subsurface.</title>
        <authorList>
            <person name="Probst A.J."/>
            <person name="Ladd B."/>
            <person name="Jarett J.K."/>
            <person name="Geller-Mcgrath D.E."/>
            <person name="Sieber C.M.K."/>
            <person name="Emerson J.B."/>
            <person name="Anantharaman K."/>
            <person name="Thomas B.C."/>
            <person name="Malmstrom R."/>
            <person name="Stieglmeier M."/>
            <person name="Klingl A."/>
            <person name="Woyke T."/>
            <person name="Ryan C.M."/>
            <person name="Banfield J.F."/>
        </authorList>
    </citation>
    <scope>NUCLEOTIDE SEQUENCE [LARGE SCALE GENOMIC DNA]</scope>
</reference>
<organism evidence="1 2">
    <name type="scientific">Candidatus Roizmanbacteria bacterium CG_4_10_14_0_2_um_filter_39_13</name>
    <dbReference type="NCBI Taxonomy" id="1974825"/>
    <lineage>
        <taxon>Bacteria</taxon>
        <taxon>Candidatus Roizmaniibacteriota</taxon>
    </lineage>
</organism>
<gene>
    <name evidence="1" type="ORF">COY16_04580</name>
</gene>
<protein>
    <submittedName>
        <fullName evidence="1">Uncharacterized protein</fullName>
    </submittedName>
</protein>
<dbReference type="Proteomes" id="UP000228503">
    <property type="component" value="Unassembled WGS sequence"/>
</dbReference>
<evidence type="ECO:0000313" key="2">
    <source>
        <dbReference type="Proteomes" id="UP000228503"/>
    </source>
</evidence>
<evidence type="ECO:0000313" key="1">
    <source>
        <dbReference type="EMBL" id="PIZ62383.1"/>
    </source>
</evidence>
<sequence length="153" mass="17490">MVEQGPVYTDSDAFEPDPIYPDDCIQVEGILLGELFTPPIVHLQNLSGTGSIHLPTIRRVMIAVTHDENGVRHVQRYSPDEHGSEVDLPRMTIIDFENQLQEAGDMRLLQELTRVRKRKASRPGMNTDDEVCRHGGDPNYRIPKTIYQRDKLR</sequence>